<feature type="non-terminal residue" evidence="1">
    <location>
        <position position="1"/>
    </location>
</feature>
<name>A0AAV5WW81_9BILA</name>
<protein>
    <submittedName>
        <fullName evidence="1">Uncharacterized protein</fullName>
    </submittedName>
</protein>
<organism evidence="1 2">
    <name type="scientific">Pristionchus fissidentatus</name>
    <dbReference type="NCBI Taxonomy" id="1538716"/>
    <lineage>
        <taxon>Eukaryota</taxon>
        <taxon>Metazoa</taxon>
        <taxon>Ecdysozoa</taxon>
        <taxon>Nematoda</taxon>
        <taxon>Chromadorea</taxon>
        <taxon>Rhabditida</taxon>
        <taxon>Rhabditina</taxon>
        <taxon>Diplogasteromorpha</taxon>
        <taxon>Diplogasteroidea</taxon>
        <taxon>Neodiplogasteridae</taxon>
        <taxon>Pristionchus</taxon>
    </lineage>
</organism>
<dbReference type="Proteomes" id="UP001432322">
    <property type="component" value="Unassembled WGS sequence"/>
</dbReference>
<gene>
    <name evidence="1" type="ORF">PFISCL1PPCAC_25161</name>
</gene>
<proteinExistence type="predicted"/>
<sequence>SERSTPLLFFHVPLNATFARNLLKRNASSFSRYYLRFLFYTHVWARQLLVADLRSTKGRSSYHL</sequence>
<comment type="caution">
    <text evidence="1">The sequence shown here is derived from an EMBL/GenBank/DDBJ whole genome shotgun (WGS) entry which is preliminary data.</text>
</comment>
<keyword evidence="2" id="KW-1185">Reference proteome</keyword>
<dbReference type="EMBL" id="BTSY01000006">
    <property type="protein sequence ID" value="GMT33864.1"/>
    <property type="molecule type" value="Genomic_DNA"/>
</dbReference>
<accession>A0AAV5WW81</accession>
<dbReference type="AlphaFoldDB" id="A0AAV5WW81"/>
<reference evidence="1" key="1">
    <citation type="submission" date="2023-10" db="EMBL/GenBank/DDBJ databases">
        <title>Genome assembly of Pristionchus species.</title>
        <authorList>
            <person name="Yoshida K."/>
            <person name="Sommer R.J."/>
        </authorList>
    </citation>
    <scope>NUCLEOTIDE SEQUENCE</scope>
    <source>
        <strain evidence="1">RS5133</strain>
    </source>
</reference>
<evidence type="ECO:0000313" key="1">
    <source>
        <dbReference type="EMBL" id="GMT33864.1"/>
    </source>
</evidence>
<evidence type="ECO:0000313" key="2">
    <source>
        <dbReference type="Proteomes" id="UP001432322"/>
    </source>
</evidence>